<reference evidence="2" key="1">
    <citation type="submission" date="2020-06" db="EMBL/GenBank/DDBJ databases">
        <authorList>
            <person name="Li T."/>
            <person name="Hu X."/>
            <person name="Zhang T."/>
            <person name="Song X."/>
            <person name="Zhang H."/>
            <person name="Dai N."/>
            <person name="Sheng W."/>
            <person name="Hou X."/>
            <person name="Wei L."/>
        </authorList>
    </citation>
    <scope>NUCLEOTIDE SEQUENCE</scope>
    <source>
        <strain evidence="2">G02</strain>
        <tissue evidence="2">Leaf</tissue>
    </source>
</reference>
<gene>
    <name evidence="2" type="ORF">Sradi_7067300</name>
</gene>
<dbReference type="SUPFAM" id="SSF53098">
    <property type="entry name" value="Ribonuclease H-like"/>
    <property type="match status" value="1"/>
</dbReference>
<dbReference type="GO" id="GO:0003676">
    <property type="term" value="F:nucleic acid binding"/>
    <property type="evidence" value="ECO:0007669"/>
    <property type="project" value="InterPro"/>
</dbReference>
<dbReference type="AlphaFoldDB" id="A0AAW2J5L6"/>
<dbReference type="Gene3D" id="3.30.420.10">
    <property type="entry name" value="Ribonuclease H-like superfamily/Ribonuclease H"/>
    <property type="match status" value="1"/>
</dbReference>
<feature type="chain" id="PRO_5043665827" evidence="1">
    <location>
        <begin position="17"/>
        <end position="185"/>
    </location>
</feature>
<comment type="caution">
    <text evidence="2">The sequence shown here is derived from an EMBL/GenBank/DDBJ whole genome shotgun (WGS) entry which is preliminary data.</text>
</comment>
<organism evidence="2">
    <name type="scientific">Sesamum radiatum</name>
    <name type="common">Black benniseed</name>
    <dbReference type="NCBI Taxonomy" id="300843"/>
    <lineage>
        <taxon>Eukaryota</taxon>
        <taxon>Viridiplantae</taxon>
        <taxon>Streptophyta</taxon>
        <taxon>Embryophyta</taxon>
        <taxon>Tracheophyta</taxon>
        <taxon>Spermatophyta</taxon>
        <taxon>Magnoliopsida</taxon>
        <taxon>eudicotyledons</taxon>
        <taxon>Gunneridae</taxon>
        <taxon>Pentapetalae</taxon>
        <taxon>asterids</taxon>
        <taxon>lamiids</taxon>
        <taxon>Lamiales</taxon>
        <taxon>Pedaliaceae</taxon>
        <taxon>Sesamum</taxon>
    </lineage>
</organism>
<feature type="signal peptide" evidence="1">
    <location>
        <begin position="1"/>
        <end position="16"/>
    </location>
</feature>
<dbReference type="InterPro" id="IPR036397">
    <property type="entry name" value="RNaseH_sf"/>
</dbReference>
<evidence type="ECO:0000313" key="2">
    <source>
        <dbReference type="EMBL" id="KAL0289719.1"/>
    </source>
</evidence>
<dbReference type="InterPro" id="IPR012337">
    <property type="entry name" value="RNaseH-like_sf"/>
</dbReference>
<name>A0AAW2J5L6_SESRA</name>
<keyword evidence="1" id="KW-0732">Signal</keyword>
<reference evidence="2" key="2">
    <citation type="journal article" date="2024" name="Plant">
        <title>Genomic evolution and insights into agronomic trait innovations of Sesamum species.</title>
        <authorList>
            <person name="Miao H."/>
            <person name="Wang L."/>
            <person name="Qu L."/>
            <person name="Liu H."/>
            <person name="Sun Y."/>
            <person name="Le M."/>
            <person name="Wang Q."/>
            <person name="Wei S."/>
            <person name="Zheng Y."/>
            <person name="Lin W."/>
            <person name="Duan Y."/>
            <person name="Cao H."/>
            <person name="Xiong S."/>
            <person name="Wang X."/>
            <person name="Wei L."/>
            <person name="Li C."/>
            <person name="Ma Q."/>
            <person name="Ju M."/>
            <person name="Zhao R."/>
            <person name="Li G."/>
            <person name="Mu C."/>
            <person name="Tian Q."/>
            <person name="Mei H."/>
            <person name="Zhang T."/>
            <person name="Gao T."/>
            <person name="Zhang H."/>
        </authorList>
    </citation>
    <scope>NUCLEOTIDE SEQUENCE</scope>
    <source>
        <strain evidence="2">G02</strain>
    </source>
</reference>
<dbReference type="PANTHER" id="PTHR48475:SF1">
    <property type="entry name" value="RNASE H TYPE-1 DOMAIN-CONTAINING PROTEIN"/>
    <property type="match status" value="1"/>
</dbReference>
<dbReference type="PANTHER" id="PTHR48475">
    <property type="entry name" value="RIBONUCLEASE H"/>
    <property type="match status" value="1"/>
</dbReference>
<sequence length="185" mass="19959">MISQVFFAAFSALTDGESFTSAGDDDGFTTWTRSFFGRGFVVGFGIMGTTRGDDGLLGITMVLNSVQPVISGVAVGVGWQAPVAYINLGSYNIFGLPLALADFVSEITEALMEEAPKMEKWLIHVDRTSTTQGNGASLVITLPYGEDLEFVVKFGFKVSNNKAEYEALVTGMRMAHEVRARHIVA</sequence>
<dbReference type="EMBL" id="JACGWJ010000672">
    <property type="protein sequence ID" value="KAL0289719.1"/>
    <property type="molecule type" value="Genomic_DNA"/>
</dbReference>
<evidence type="ECO:0000256" key="1">
    <source>
        <dbReference type="SAM" id="SignalP"/>
    </source>
</evidence>
<accession>A0AAW2J5L6</accession>
<protein>
    <submittedName>
        <fullName evidence="2">Protein DETOXIFICATION 34</fullName>
    </submittedName>
</protein>
<proteinExistence type="predicted"/>